<dbReference type="Gene3D" id="3.60.15.10">
    <property type="entry name" value="Ribonuclease Z/Hydroxyacylglutathione hydrolase-like"/>
    <property type="match status" value="1"/>
</dbReference>
<protein>
    <recommendedName>
        <fullName evidence="3">Metallo-beta-lactamase superfamily protein</fullName>
    </recommendedName>
</protein>
<dbReference type="EMBL" id="BMXY01000001">
    <property type="protein sequence ID" value="GGZ60484.1"/>
    <property type="molecule type" value="Genomic_DNA"/>
</dbReference>
<dbReference type="SUPFAM" id="SSF56281">
    <property type="entry name" value="Metallo-hydrolase/oxidoreductase"/>
    <property type="match status" value="1"/>
</dbReference>
<name>A0ABQ3C304_9GAMM</name>
<evidence type="ECO:0000313" key="1">
    <source>
        <dbReference type="EMBL" id="GGZ60484.1"/>
    </source>
</evidence>
<dbReference type="Proteomes" id="UP000643403">
    <property type="component" value="Unassembled WGS sequence"/>
</dbReference>
<evidence type="ECO:0008006" key="3">
    <source>
        <dbReference type="Google" id="ProtNLM"/>
    </source>
</evidence>
<proteinExistence type="predicted"/>
<organism evidence="1 2">
    <name type="scientific">Cognatilysobacter xinjiangensis</name>
    <dbReference type="NCBI Taxonomy" id="546892"/>
    <lineage>
        <taxon>Bacteria</taxon>
        <taxon>Pseudomonadati</taxon>
        <taxon>Pseudomonadota</taxon>
        <taxon>Gammaproteobacteria</taxon>
        <taxon>Lysobacterales</taxon>
        <taxon>Lysobacteraceae</taxon>
        <taxon>Cognatilysobacter</taxon>
    </lineage>
</organism>
<gene>
    <name evidence="1" type="ORF">GCM10008101_12970</name>
</gene>
<comment type="caution">
    <text evidence="1">The sequence shown here is derived from an EMBL/GenBank/DDBJ whole genome shotgun (WGS) entry which is preliminary data.</text>
</comment>
<keyword evidence="2" id="KW-1185">Reference proteome</keyword>
<sequence>MLCGMDKLADTFWNIRGTYRIAGVLNIGTHMSVVKRADGRFIVIDGCDLDDDERAQLMALTGNGEKVAAVVHVHPFHTMHVEATHALFPLAPLHGTERHRRRFPALPWAGVPVEAWGDDHAFADTLELSVPDGVDFVCVDERVHVASVVVRDRASRIVHVDDTFNVMAAPGLLGSFLPASSLRMHPMLGRALKPQAGAADAYAAWARDLARRWADTRIVCAAHSSVRELPEGGFGREVEAALERVAGTLERHRARYG</sequence>
<dbReference type="InterPro" id="IPR036866">
    <property type="entry name" value="RibonucZ/Hydroxyglut_hydro"/>
</dbReference>
<accession>A0ABQ3C304</accession>
<evidence type="ECO:0000313" key="2">
    <source>
        <dbReference type="Proteomes" id="UP000643403"/>
    </source>
</evidence>
<reference evidence="2" key="1">
    <citation type="journal article" date="2019" name="Int. J. Syst. Evol. Microbiol.">
        <title>The Global Catalogue of Microorganisms (GCM) 10K type strain sequencing project: providing services to taxonomists for standard genome sequencing and annotation.</title>
        <authorList>
            <consortium name="The Broad Institute Genomics Platform"/>
            <consortium name="The Broad Institute Genome Sequencing Center for Infectious Disease"/>
            <person name="Wu L."/>
            <person name="Ma J."/>
        </authorList>
    </citation>
    <scope>NUCLEOTIDE SEQUENCE [LARGE SCALE GENOMIC DNA]</scope>
    <source>
        <strain evidence="2">KCTC 22558</strain>
    </source>
</reference>